<reference evidence="4" key="1">
    <citation type="submission" date="2017-02" db="EMBL/GenBank/DDBJ databases">
        <authorList>
            <person name="Varghese N."/>
            <person name="Submissions S."/>
        </authorList>
    </citation>
    <scope>NUCLEOTIDE SEQUENCE [LARGE SCALE GENOMIC DNA]</scope>
    <source>
        <strain evidence="4">DSM 15739</strain>
    </source>
</reference>
<dbReference type="OrthoDB" id="9780518at2"/>
<dbReference type="GO" id="GO:0016705">
    <property type="term" value="F:oxidoreductase activity, acting on paired donors, with incorporation or reduction of molecular oxygen"/>
    <property type="evidence" value="ECO:0007669"/>
    <property type="project" value="InterPro"/>
</dbReference>
<comment type="similarity">
    <text evidence="1">To bacterial alkanal monooxygenase alpha and beta chains.</text>
</comment>
<evidence type="ECO:0000313" key="3">
    <source>
        <dbReference type="EMBL" id="SJZ52694.1"/>
    </source>
</evidence>
<sequence length="331" mass="37696">MKLNILEQVPLYKGNTAEETLKELTTLAQLADQLGYKRFWLAEHHNTPAFLSSAPDILAGHLLANTEKIRVGTGGVMAMHYGSLQIAERFNLLATLYPDRVDMGLGRAPGTDLAAARALNQTHLLSPAQINQIIEETLHFIRGDFEETHPYRRFKVTPQPEILPEAWLLGSSGQSAAWAGEKEMNYAYAQFFTGHQDEDVMDHYRQFFPTDSKLTPNTLSALSIVAAETKEEADYLALTMQEFRYRLENGFSVVFRSPEEIMADGEEYVEKIRQYTTGRNNAIIGTYQEVADKIKQFAEEFHTDEIMLITYIADFEIKQTIYREMAKRLIK</sequence>
<organism evidence="3 4">
    <name type="scientific">Globicatella sulfidifaciens DSM 15739</name>
    <dbReference type="NCBI Taxonomy" id="1121925"/>
    <lineage>
        <taxon>Bacteria</taxon>
        <taxon>Bacillati</taxon>
        <taxon>Bacillota</taxon>
        <taxon>Bacilli</taxon>
        <taxon>Lactobacillales</taxon>
        <taxon>Aerococcaceae</taxon>
        <taxon>Globicatella</taxon>
    </lineage>
</organism>
<dbReference type="GO" id="GO:0005829">
    <property type="term" value="C:cytosol"/>
    <property type="evidence" value="ECO:0007669"/>
    <property type="project" value="TreeGrafter"/>
</dbReference>
<dbReference type="EMBL" id="FUWO01000007">
    <property type="protein sequence ID" value="SJZ52694.1"/>
    <property type="molecule type" value="Genomic_DNA"/>
</dbReference>
<keyword evidence="4" id="KW-1185">Reference proteome</keyword>
<proteinExistence type="predicted"/>
<gene>
    <name evidence="3" type="ORF">SAMN02746011_01055</name>
</gene>
<dbReference type="InterPro" id="IPR011251">
    <property type="entry name" value="Luciferase-like_dom"/>
</dbReference>
<dbReference type="STRING" id="1121925.SAMN02746011_01055"/>
<evidence type="ECO:0000259" key="2">
    <source>
        <dbReference type="Pfam" id="PF00296"/>
    </source>
</evidence>
<accession>A0A1T4LDY4</accession>
<dbReference type="Pfam" id="PF00296">
    <property type="entry name" value="Bac_luciferase"/>
    <property type="match status" value="1"/>
</dbReference>
<dbReference type="PANTHER" id="PTHR30137:SF20">
    <property type="entry name" value="N-ACETYL-S-ALKYLCYSTEINE MONOOXYGENASE"/>
    <property type="match status" value="1"/>
</dbReference>
<dbReference type="InterPro" id="IPR019949">
    <property type="entry name" value="CmoO-like"/>
</dbReference>
<dbReference type="NCBIfam" id="TIGR03558">
    <property type="entry name" value="oxido_grp_1"/>
    <property type="match status" value="1"/>
</dbReference>
<dbReference type="PANTHER" id="PTHR30137">
    <property type="entry name" value="LUCIFERASE-LIKE MONOOXYGENASE"/>
    <property type="match status" value="1"/>
</dbReference>
<dbReference type="RefSeq" id="WP_078755814.1">
    <property type="nucleotide sequence ID" value="NZ_FUWO01000007.1"/>
</dbReference>
<dbReference type="Proteomes" id="UP000189941">
    <property type="component" value="Unassembled WGS sequence"/>
</dbReference>
<feature type="domain" description="Luciferase-like" evidence="2">
    <location>
        <begin position="15"/>
        <end position="299"/>
    </location>
</feature>
<protein>
    <submittedName>
        <fullName evidence="3">Luciferase family oxidoreductase, group 1</fullName>
    </submittedName>
</protein>
<dbReference type="AlphaFoldDB" id="A0A1T4LDY4"/>
<dbReference type="Gene3D" id="3.20.20.30">
    <property type="entry name" value="Luciferase-like domain"/>
    <property type="match status" value="1"/>
</dbReference>
<evidence type="ECO:0000256" key="1">
    <source>
        <dbReference type="ARBA" id="ARBA00007789"/>
    </source>
</evidence>
<name>A0A1T4LDY4_9LACT</name>
<dbReference type="SUPFAM" id="SSF51679">
    <property type="entry name" value="Bacterial luciferase-like"/>
    <property type="match status" value="1"/>
</dbReference>
<dbReference type="InterPro" id="IPR050766">
    <property type="entry name" value="Bact_Lucif_Oxidored"/>
</dbReference>
<evidence type="ECO:0000313" key="4">
    <source>
        <dbReference type="Proteomes" id="UP000189941"/>
    </source>
</evidence>
<dbReference type="InterPro" id="IPR036661">
    <property type="entry name" value="Luciferase-like_sf"/>
</dbReference>
<dbReference type="CDD" id="cd00347">
    <property type="entry name" value="Flavin_utilizing_monoxygenases"/>
    <property type="match status" value="1"/>
</dbReference>